<dbReference type="InterPro" id="IPR035994">
    <property type="entry name" value="Nucleoside_phosphorylase_sf"/>
</dbReference>
<keyword evidence="4" id="KW-1185">Reference proteome</keyword>
<feature type="compositionally biased region" description="Polar residues" evidence="1">
    <location>
        <begin position="319"/>
        <end position="341"/>
    </location>
</feature>
<evidence type="ECO:0000256" key="1">
    <source>
        <dbReference type="SAM" id="MobiDB-lite"/>
    </source>
</evidence>
<feature type="region of interest" description="Disordered" evidence="1">
    <location>
        <begin position="265"/>
        <end position="296"/>
    </location>
</feature>
<dbReference type="GO" id="GO:0009116">
    <property type="term" value="P:nucleoside metabolic process"/>
    <property type="evidence" value="ECO:0007669"/>
    <property type="project" value="InterPro"/>
</dbReference>
<dbReference type="Gene3D" id="3.40.50.1580">
    <property type="entry name" value="Nucleoside phosphorylase domain"/>
    <property type="match status" value="1"/>
</dbReference>
<evidence type="ECO:0000313" key="4">
    <source>
        <dbReference type="Proteomes" id="UP001373714"/>
    </source>
</evidence>
<dbReference type="EMBL" id="JAVHNS010000018">
    <property type="protein sequence ID" value="KAK6331334.1"/>
    <property type="molecule type" value="Genomic_DNA"/>
</dbReference>
<proteinExistence type="predicted"/>
<feature type="compositionally biased region" description="Polar residues" evidence="1">
    <location>
        <begin position="266"/>
        <end position="280"/>
    </location>
</feature>
<reference evidence="3 4" key="1">
    <citation type="submission" date="2019-10" db="EMBL/GenBank/DDBJ databases">
        <authorList>
            <person name="Palmer J.M."/>
        </authorList>
    </citation>
    <scope>NUCLEOTIDE SEQUENCE [LARGE SCALE GENOMIC DNA]</scope>
    <source>
        <strain evidence="3 4">TWF730</strain>
    </source>
</reference>
<protein>
    <recommendedName>
        <fullName evidence="2">Nucleoside phosphorylase domain-containing protein</fullName>
    </recommendedName>
</protein>
<dbReference type="GO" id="GO:0003824">
    <property type="term" value="F:catalytic activity"/>
    <property type="evidence" value="ECO:0007669"/>
    <property type="project" value="InterPro"/>
</dbReference>
<evidence type="ECO:0000259" key="2">
    <source>
        <dbReference type="Pfam" id="PF01048"/>
    </source>
</evidence>
<dbReference type="PANTHER" id="PTHR46082:SF6">
    <property type="entry name" value="AAA+ ATPASE DOMAIN-CONTAINING PROTEIN-RELATED"/>
    <property type="match status" value="1"/>
</dbReference>
<accession>A0AAV9TYN3</accession>
<dbReference type="Pfam" id="PF01048">
    <property type="entry name" value="PNP_UDP_1"/>
    <property type="match status" value="1"/>
</dbReference>
<name>A0AAV9TYN3_9PEZI</name>
<dbReference type="InterPro" id="IPR000845">
    <property type="entry name" value="Nucleoside_phosphorylase_d"/>
</dbReference>
<sequence>MSDDLPKYPRDRYTILIICPLPVECTAMKAFFDEKHERHAMPRDDKNVYHPGRIRKHYVVIVTLATKGNLSVGAVATDARRTFQNLRFTLLVGVGAGAPRPDKQIEIGDVVLGTLVRHYDSKKHNADGGFVYTDHLNKPPVELLQIAGLVPEEEEAPTLVMGILQKKFPVTELRTPNIHCGIIASGDSVVKNSEVRDTISDTTGAICIEMESAGLSDRHNCFTIRGICDYADEGKIKKWQQSAARVAAAVATYILGELAPLESESTHQQSHYASHQTQYEINHDSNSRNRISPPMDTDRRNVALLQYPQHQRPLALEDTPNSGYSSWDTQSFYPSHQSISAESRDARDHNPTYPRPNESGSTSGMVGEVGSQLMVVLCCLNDLEELSNNPSESRTLIREKIEHAKSYASSALSSIPQRLSDRKLEELAGNAKVLYARVVYDELNFMYYNREDETKEFGDLFRICCRYLTEGQRIMAQFNTTDTSDNSFKIKMIGDRLDKHLQTQEWAIATRKKWP</sequence>
<dbReference type="AlphaFoldDB" id="A0AAV9TYN3"/>
<gene>
    <name evidence="3" type="ORF">TWF730_004416</name>
</gene>
<dbReference type="PANTHER" id="PTHR46082">
    <property type="entry name" value="ATP/GTP-BINDING PROTEIN-RELATED"/>
    <property type="match status" value="1"/>
</dbReference>
<dbReference type="InterPro" id="IPR053137">
    <property type="entry name" value="NLR-like"/>
</dbReference>
<feature type="domain" description="Nucleoside phosphorylase" evidence="2">
    <location>
        <begin position="14"/>
        <end position="252"/>
    </location>
</feature>
<evidence type="ECO:0000313" key="3">
    <source>
        <dbReference type="EMBL" id="KAK6331334.1"/>
    </source>
</evidence>
<dbReference type="SUPFAM" id="SSF53167">
    <property type="entry name" value="Purine and uridine phosphorylases"/>
    <property type="match status" value="1"/>
</dbReference>
<comment type="caution">
    <text evidence="3">The sequence shown here is derived from an EMBL/GenBank/DDBJ whole genome shotgun (WGS) entry which is preliminary data.</text>
</comment>
<feature type="region of interest" description="Disordered" evidence="1">
    <location>
        <begin position="309"/>
        <end position="366"/>
    </location>
</feature>
<organism evidence="3 4">
    <name type="scientific">Orbilia blumenaviensis</name>
    <dbReference type="NCBI Taxonomy" id="1796055"/>
    <lineage>
        <taxon>Eukaryota</taxon>
        <taxon>Fungi</taxon>
        <taxon>Dikarya</taxon>
        <taxon>Ascomycota</taxon>
        <taxon>Pezizomycotina</taxon>
        <taxon>Orbiliomycetes</taxon>
        <taxon>Orbiliales</taxon>
        <taxon>Orbiliaceae</taxon>
        <taxon>Orbilia</taxon>
    </lineage>
</organism>
<dbReference type="Proteomes" id="UP001373714">
    <property type="component" value="Unassembled WGS sequence"/>
</dbReference>